<dbReference type="InterPro" id="IPR012910">
    <property type="entry name" value="Plug_dom"/>
</dbReference>
<protein>
    <submittedName>
        <fullName evidence="16">TonB-dependent receptor family protein</fullName>
    </submittedName>
</protein>
<dbReference type="InterPro" id="IPR000531">
    <property type="entry name" value="Beta-barrel_TonB"/>
</dbReference>
<keyword evidence="7 10" id="KW-0472">Membrane</keyword>
<comment type="subcellular location">
    <subcellularLocation>
        <location evidence="1 10">Cell outer membrane</location>
        <topology evidence="1 10">Multi-pass membrane protein</topology>
    </subcellularLocation>
</comment>
<evidence type="ECO:0000256" key="7">
    <source>
        <dbReference type="ARBA" id="ARBA00023136"/>
    </source>
</evidence>
<keyword evidence="8 16" id="KW-0675">Receptor</keyword>
<evidence type="ECO:0000256" key="2">
    <source>
        <dbReference type="ARBA" id="ARBA00009810"/>
    </source>
</evidence>
<keyword evidence="15" id="KW-1185">Reference proteome</keyword>
<dbReference type="InterPro" id="IPR039426">
    <property type="entry name" value="TonB-dep_rcpt-like"/>
</dbReference>
<evidence type="ECO:0000259" key="13">
    <source>
        <dbReference type="Pfam" id="PF00593"/>
    </source>
</evidence>
<dbReference type="Gene3D" id="2.40.170.20">
    <property type="entry name" value="TonB-dependent receptor, beta-barrel domain"/>
    <property type="match status" value="1"/>
</dbReference>
<dbReference type="OrthoDB" id="9760620at2"/>
<evidence type="ECO:0000256" key="8">
    <source>
        <dbReference type="ARBA" id="ARBA00023170"/>
    </source>
</evidence>
<dbReference type="SUPFAM" id="SSF56935">
    <property type="entry name" value="Porins"/>
    <property type="match status" value="1"/>
</dbReference>
<dbReference type="InterPro" id="IPR037066">
    <property type="entry name" value="Plug_dom_sf"/>
</dbReference>
<dbReference type="PROSITE" id="PS51257">
    <property type="entry name" value="PROKAR_LIPOPROTEIN"/>
    <property type="match status" value="1"/>
</dbReference>
<dbReference type="GO" id="GO:0044718">
    <property type="term" value="P:siderophore transmembrane transport"/>
    <property type="evidence" value="ECO:0007669"/>
    <property type="project" value="TreeGrafter"/>
</dbReference>
<evidence type="ECO:0000256" key="5">
    <source>
        <dbReference type="ARBA" id="ARBA00022692"/>
    </source>
</evidence>
<evidence type="ECO:0000256" key="9">
    <source>
        <dbReference type="ARBA" id="ARBA00023237"/>
    </source>
</evidence>
<comment type="similarity">
    <text evidence="2 10 11">Belongs to the TonB-dependent receptor family.</text>
</comment>
<sequence length="721" mass="76884">MKPTARTSGGLPPLALACCAAAIANLAAPAAAQTAPATSRTAPATLDSVIVRSTRIDTSPFEAAASVDVVDGARARDGKLQVNLSESLGGVPGLTLRDRQNYAQDQQLSIRGFGARSAFGVRGVRIYVDGIPATLPDGQGQLSNIDLGALDRIEVLRGPFSALYGNSAGGVIQAFTAEGKGAPTLEGGYAFGSFGTQRESLRFSGETGGLGYSFSGSHFETGGYREHSVTQRDLGNVKLTTRPDEWSKLTIVANYVNLKAQDPLGLTRANFERDPRGVESVALSFDTRKTVQQTQGGLQYERQINAANSLAFSVYDGHRDTVQYQAIPTGPQNAATHPGGVIGLGREYYGVDARWNWKGELAGRPLKLVGGVAADALDENRKGYQNFIGGTTGVMGALRRDENNKSWNIDQYVQAEWRFATDWKLDAGVRHSRIGVKSIDRYIVPGNPDDSGSTDYTATLPVVGLQYAATPDLRLYATAGRGFETPTLNELAYRANGLTGMNFGLQPSRSDNLEVGAKWRHGPGLLTLAAFRTSNDNEIVTLTNTGGRATYQNAGSTRRQGVELSWSAEYEHDIRTQIAYTLVDATYRETFATCTGTPCATPNTTIPAGRHIPGVARQQGFAELAWAPATGPRASIEGRVVDRVYVNDANSDAAGGYGTVGLGAGWLVKQAGWSITGFGRVDNVFDRKYAGSVIVNEGNSRFFEPAPGRNWIAGVTGAVSF</sequence>
<dbReference type="PANTHER" id="PTHR30069">
    <property type="entry name" value="TONB-DEPENDENT OUTER MEMBRANE RECEPTOR"/>
    <property type="match status" value="1"/>
</dbReference>
<keyword evidence="5 10" id="KW-0812">Transmembrane</keyword>
<accession>A0A8B6XBG2</accession>
<name>A0A8B6XBG2_9BURK</name>
<evidence type="ECO:0000256" key="4">
    <source>
        <dbReference type="ARBA" id="ARBA00022452"/>
    </source>
</evidence>
<keyword evidence="3 10" id="KW-0813">Transport</keyword>
<keyword evidence="6 11" id="KW-0798">TonB box</keyword>
<dbReference type="GO" id="GO:0015344">
    <property type="term" value="F:siderophore uptake transmembrane transporter activity"/>
    <property type="evidence" value="ECO:0007669"/>
    <property type="project" value="TreeGrafter"/>
</dbReference>
<evidence type="ECO:0000256" key="1">
    <source>
        <dbReference type="ARBA" id="ARBA00004571"/>
    </source>
</evidence>
<dbReference type="RefSeq" id="WP_084544946.1">
    <property type="nucleotide sequence ID" value="NZ_AXWS01000008.1"/>
</dbReference>
<feature type="domain" description="TonB-dependent receptor plug" evidence="14">
    <location>
        <begin position="62"/>
        <end position="171"/>
    </location>
</feature>
<keyword evidence="12" id="KW-0732">Signal</keyword>
<dbReference type="Gene3D" id="2.170.130.10">
    <property type="entry name" value="TonB-dependent receptor, plug domain"/>
    <property type="match status" value="1"/>
</dbReference>
<reference evidence="16" key="2">
    <citation type="submission" date="2025-08" db="UniProtKB">
        <authorList>
            <consortium name="RefSeq"/>
        </authorList>
    </citation>
    <scope>IDENTIFICATION</scope>
</reference>
<evidence type="ECO:0000256" key="12">
    <source>
        <dbReference type="SAM" id="SignalP"/>
    </source>
</evidence>
<evidence type="ECO:0000259" key="14">
    <source>
        <dbReference type="Pfam" id="PF07715"/>
    </source>
</evidence>
<dbReference type="Proteomes" id="UP000675920">
    <property type="component" value="Unplaced"/>
</dbReference>
<evidence type="ECO:0000313" key="16">
    <source>
        <dbReference type="RefSeq" id="WP_084544946.1"/>
    </source>
</evidence>
<dbReference type="GO" id="GO:0009279">
    <property type="term" value="C:cell outer membrane"/>
    <property type="evidence" value="ECO:0007669"/>
    <property type="project" value="UniProtKB-SubCell"/>
</dbReference>
<keyword evidence="9 10" id="KW-0998">Cell outer membrane</keyword>
<dbReference type="Pfam" id="PF00593">
    <property type="entry name" value="TonB_dep_Rec_b-barrel"/>
    <property type="match status" value="1"/>
</dbReference>
<evidence type="ECO:0000256" key="6">
    <source>
        <dbReference type="ARBA" id="ARBA00023077"/>
    </source>
</evidence>
<evidence type="ECO:0000256" key="3">
    <source>
        <dbReference type="ARBA" id="ARBA00022448"/>
    </source>
</evidence>
<dbReference type="PROSITE" id="PS52016">
    <property type="entry name" value="TONB_DEPENDENT_REC_3"/>
    <property type="match status" value="1"/>
</dbReference>
<organism evidence="15 16">
    <name type="scientific">Derxia gummosa DSM 723</name>
    <dbReference type="NCBI Taxonomy" id="1121388"/>
    <lineage>
        <taxon>Bacteria</taxon>
        <taxon>Pseudomonadati</taxon>
        <taxon>Pseudomonadota</taxon>
        <taxon>Betaproteobacteria</taxon>
        <taxon>Burkholderiales</taxon>
        <taxon>Alcaligenaceae</taxon>
        <taxon>Derxia</taxon>
    </lineage>
</organism>
<evidence type="ECO:0000256" key="11">
    <source>
        <dbReference type="RuleBase" id="RU003357"/>
    </source>
</evidence>
<dbReference type="PANTHER" id="PTHR30069:SF28">
    <property type="entry name" value="TONB-DEPENDENT RECEPTOR YNCD-RELATED"/>
    <property type="match status" value="1"/>
</dbReference>
<feature type="domain" description="TonB-dependent receptor-like beta-barrel" evidence="13">
    <location>
        <begin position="254"/>
        <end position="683"/>
    </location>
</feature>
<dbReference type="AlphaFoldDB" id="A0A8B6XBG2"/>
<reference evidence="16" key="1">
    <citation type="journal article" date="2003" name="J. Mol. Biol.">
        <title>Structural evidence for iron-free citrate and ferric citrate binding to the TonB-dependent outer membrane transporter FecA.</title>
        <authorList>
            <person name="Yue W.W."/>
            <person name="Grizot S."/>
            <person name="Buchanan S.K."/>
        </authorList>
    </citation>
    <scope>NUCLEOTIDE SEQUENCE</scope>
</reference>
<dbReference type="CDD" id="cd01347">
    <property type="entry name" value="ligand_gated_channel"/>
    <property type="match status" value="1"/>
</dbReference>
<proteinExistence type="inferred from homology"/>
<keyword evidence="4 10" id="KW-1134">Transmembrane beta strand</keyword>
<feature type="signal peptide" evidence="12">
    <location>
        <begin position="1"/>
        <end position="32"/>
    </location>
</feature>
<dbReference type="Pfam" id="PF07715">
    <property type="entry name" value="Plug"/>
    <property type="match status" value="1"/>
</dbReference>
<dbReference type="InterPro" id="IPR036942">
    <property type="entry name" value="Beta-barrel_TonB_sf"/>
</dbReference>
<evidence type="ECO:0000256" key="10">
    <source>
        <dbReference type="PROSITE-ProRule" id="PRU01360"/>
    </source>
</evidence>
<evidence type="ECO:0000313" key="15">
    <source>
        <dbReference type="Proteomes" id="UP000675920"/>
    </source>
</evidence>
<feature type="chain" id="PRO_5034313353" evidence="12">
    <location>
        <begin position="33"/>
        <end position="721"/>
    </location>
</feature>